<dbReference type="Proteomes" id="UP001549920">
    <property type="component" value="Unassembled WGS sequence"/>
</dbReference>
<dbReference type="EMBL" id="JBEUOH010000005">
    <property type="protein sequence ID" value="KAL0894229.1"/>
    <property type="molecule type" value="Genomic_DNA"/>
</dbReference>
<dbReference type="InterPro" id="IPR010987">
    <property type="entry name" value="Glutathione-S-Trfase_C-like"/>
</dbReference>
<keyword evidence="4" id="KW-1185">Reference proteome</keyword>
<organism evidence="3 4">
    <name type="scientific">Loxostege sticticalis</name>
    <name type="common">Beet webworm moth</name>
    <dbReference type="NCBI Taxonomy" id="481309"/>
    <lineage>
        <taxon>Eukaryota</taxon>
        <taxon>Metazoa</taxon>
        <taxon>Ecdysozoa</taxon>
        <taxon>Arthropoda</taxon>
        <taxon>Hexapoda</taxon>
        <taxon>Insecta</taxon>
        <taxon>Pterygota</taxon>
        <taxon>Neoptera</taxon>
        <taxon>Endopterygota</taxon>
        <taxon>Lepidoptera</taxon>
        <taxon>Glossata</taxon>
        <taxon>Ditrysia</taxon>
        <taxon>Pyraloidea</taxon>
        <taxon>Crambidae</taxon>
        <taxon>Pyraustinae</taxon>
        <taxon>Loxostege</taxon>
    </lineage>
</organism>
<proteinExistence type="predicted"/>
<dbReference type="Pfam" id="PF00043">
    <property type="entry name" value="GST_C"/>
    <property type="match status" value="1"/>
</dbReference>
<evidence type="ECO:0000313" key="4">
    <source>
        <dbReference type="Proteomes" id="UP001549920"/>
    </source>
</evidence>
<dbReference type="PROSITE" id="PS50404">
    <property type="entry name" value="GST_NTER"/>
    <property type="match status" value="1"/>
</dbReference>
<dbReference type="SFLD" id="SFLDS00019">
    <property type="entry name" value="Glutathione_Transferase_(cytos"/>
    <property type="match status" value="1"/>
</dbReference>
<dbReference type="Pfam" id="PF13417">
    <property type="entry name" value="GST_N_3"/>
    <property type="match status" value="1"/>
</dbReference>
<reference evidence="3 4" key="1">
    <citation type="submission" date="2024-06" db="EMBL/GenBank/DDBJ databases">
        <title>A chromosome-level genome assembly of beet webworm, Loxostege sticticalis.</title>
        <authorList>
            <person name="Zhang Y."/>
        </authorList>
    </citation>
    <scope>NUCLEOTIDE SEQUENCE [LARGE SCALE GENOMIC DNA]</scope>
    <source>
        <strain evidence="3">AQ026</strain>
        <tissue evidence="3">Whole body</tissue>
    </source>
</reference>
<feature type="domain" description="GST N-terminal" evidence="1">
    <location>
        <begin position="1"/>
        <end position="82"/>
    </location>
</feature>
<protein>
    <submittedName>
        <fullName evidence="3">Uncharacterized protein</fullName>
    </submittedName>
</protein>
<gene>
    <name evidence="3" type="ORF">ABMA27_014242</name>
</gene>
<feature type="domain" description="GST C-terminal" evidence="2">
    <location>
        <begin position="91"/>
        <end position="222"/>
    </location>
</feature>
<evidence type="ECO:0000313" key="3">
    <source>
        <dbReference type="EMBL" id="KAL0894229.1"/>
    </source>
</evidence>
<comment type="caution">
    <text evidence="3">The sequence shown here is derived from an EMBL/GenBank/DDBJ whole genome shotgun (WGS) entry which is preliminary data.</text>
</comment>
<dbReference type="InterPro" id="IPR004046">
    <property type="entry name" value="GST_C"/>
</dbReference>
<dbReference type="Gene3D" id="3.40.30.10">
    <property type="entry name" value="Glutaredoxin"/>
    <property type="match status" value="1"/>
</dbReference>
<dbReference type="InterPro" id="IPR036282">
    <property type="entry name" value="Glutathione-S-Trfase_C_sf"/>
</dbReference>
<dbReference type="SUPFAM" id="SSF47616">
    <property type="entry name" value="GST C-terminal domain-like"/>
    <property type="match status" value="1"/>
</dbReference>
<evidence type="ECO:0000259" key="2">
    <source>
        <dbReference type="PROSITE" id="PS50405"/>
    </source>
</evidence>
<dbReference type="CDD" id="cd03177">
    <property type="entry name" value="GST_C_Delta_Epsilon"/>
    <property type="match status" value="1"/>
</dbReference>
<dbReference type="SFLD" id="SFLDG00358">
    <property type="entry name" value="Main_(cytGST)"/>
    <property type="match status" value="1"/>
</dbReference>
<dbReference type="InterPro" id="IPR004045">
    <property type="entry name" value="Glutathione_S-Trfase_N"/>
</dbReference>
<dbReference type="InterPro" id="IPR040079">
    <property type="entry name" value="Glutathione_S-Trfase"/>
</dbReference>
<dbReference type="SUPFAM" id="SSF52833">
    <property type="entry name" value="Thioredoxin-like"/>
    <property type="match status" value="1"/>
</dbReference>
<dbReference type="PANTHER" id="PTHR43969:SF7">
    <property type="entry name" value="GST-CONTAINING FLYWCH ZINC-FINGER PROTEIN"/>
    <property type="match status" value="1"/>
</dbReference>
<dbReference type="PROSITE" id="PS50405">
    <property type="entry name" value="GST_CTER"/>
    <property type="match status" value="1"/>
</dbReference>
<sequence>MSLVLYRVPGSPPARSVMMLGDLLRLRLEYRDVNLLRNEHKSQEFRKMNPMGTVPVLQDGDFILSESHAILKYLLTNYGSAEQQERLYPSESKARALVDQSMFFNSGYLFPRVGTIMLDFLLRGAPLPSPAKLEAMDEAYGVLEAYLQSRRFVAADHFTLADLSVGAVATAGLLLRKLDKDRFPRCADWLQELEEMPCFKNINAEGLANLKKVMEKSYLIPFLCFDFVLQSTHLTADHPHLFPISAVLCAAYGFVGHQSEVQPVYFLSSSASSRPLLDVTSPNLRHSTRSRALPIQPPPATLTRSSGNGLCHIEFKERNVQNTCKVISKLKNNSVDGGVYIFQVGSFVFSFSEALLPNTSSVHSVLSVALAHICRIVRVKSNHNVKAALFFDYLSNNMYVLV</sequence>
<evidence type="ECO:0000259" key="1">
    <source>
        <dbReference type="PROSITE" id="PS50404"/>
    </source>
</evidence>
<name>A0ABR3ID80_LOXSC</name>
<accession>A0ABR3ID80</accession>
<dbReference type="InterPro" id="IPR036249">
    <property type="entry name" value="Thioredoxin-like_sf"/>
</dbReference>
<dbReference type="Gene3D" id="1.20.1050.10">
    <property type="match status" value="1"/>
</dbReference>
<dbReference type="PANTHER" id="PTHR43969">
    <property type="entry name" value="GLUTATHIONE S TRANSFERASE D10, ISOFORM A-RELATED"/>
    <property type="match status" value="1"/>
</dbReference>